<feature type="domain" description="PRP8" evidence="2">
    <location>
        <begin position="68"/>
        <end position="189"/>
    </location>
</feature>
<comment type="caution">
    <text evidence="3">The sequence shown here is derived from an EMBL/GenBank/DDBJ whole genome shotgun (WGS) entry which is preliminary data.</text>
</comment>
<dbReference type="GO" id="GO:0000244">
    <property type="term" value="P:spliceosomal tri-snRNP complex assembly"/>
    <property type="evidence" value="ECO:0007669"/>
    <property type="project" value="TreeGrafter"/>
</dbReference>
<name>A0AAD4T457_9MAGN</name>
<dbReference type="GO" id="GO:0097157">
    <property type="term" value="F:pre-mRNA intronic binding"/>
    <property type="evidence" value="ECO:0007669"/>
    <property type="project" value="TreeGrafter"/>
</dbReference>
<evidence type="ECO:0000256" key="1">
    <source>
        <dbReference type="SAM" id="MobiDB-lite"/>
    </source>
</evidence>
<feature type="compositionally biased region" description="Basic and acidic residues" evidence="1">
    <location>
        <begin position="259"/>
        <end position="269"/>
    </location>
</feature>
<dbReference type="EMBL" id="JAJJMB010006234">
    <property type="protein sequence ID" value="KAI3935631.1"/>
    <property type="molecule type" value="Genomic_DNA"/>
</dbReference>
<feature type="region of interest" description="Disordered" evidence="1">
    <location>
        <begin position="225"/>
        <end position="269"/>
    </location>
</feature>
<organism evidence="3 4">
    <name type="scientific">Papaver atlanticum</name>
    <dbReference type="NCBI Taxonomy" id="357466"/>
    <lineage>
        <taxon>Eukaryota</taxon>
        <taxon>Viridiplantae</taxon>
        <taxon>Streptophyta</taxon>
        <taxon>Embryophyta</taxon>
        <taxon>Tracheophyta</taxon>
        <taxon>Spermatophyta</taxon>
        <taxon>Magnoliopsida</taxon>
        <taxon>Ranunculales</taxon>
        <taxon>Papaveraceae</taxon>
        <taxon>Papaveroideae</taxon>
        <taxon>Papaver</taxon>
    </lineage>
</organism>
<dbReference type="PANTHER" id="PTHR11140:SF0">
    <property type="entry name" value="PRE-MRNA-PROCESSING-SPLICING FACTOR 8"/>
    <property type="match status" value="1"/>
</dbReference>
<evidence type="ECO:0000313" key="4">
    <source>
        <dbReference type="Proteomes" id="UP001202328"/>
    </source>
</evidence>
<proteinExistence type="predicted"/>
<dbReference type="PANTHER" id="PTHR11140">
    <property type="entry name" value="PRE-MRNA SPLICING FACTOR PRP8"/>
    <property type="match status" value="1"/>
</dbReference>
<keyword evidence="4" id="KW-1185">Reference proteome</keyword>
<dbReference type="Proteomes" id="UP001202328">
    <property type="component" value="Unassembled WGS sequence"/>
</dbReference>
<evidence type="ECO:0000313" key="3">
    <source>
        <dbReference type="EMBL" id="KAI3935631.1"/>
    </source>
</evidence>
<dbReference type="GO" id="GO:0030623">
    <property type="term" value="F:U5 snRNA binding"/>
    <property type="evidence" value="ECO:0007669"/>
    <property type="project" value="TreeGrafter"/>
</dbReference>
<dbReference type="Gene3D" id="1.20.80.40">
    <property type="match status" value="2"/>
</dbReference>
<protein>
    <recommendedName>
        <fullName evidence="2">PRP8 domain-containing protein</fullName>
    </recommendedName>
</protein>
<dbReference type="InterPro" id="IPR043172">
    <property type="entry name" value="Prp8_domainIV_palm"/>
</dbReference>
<accession>A0AAD4T457</accession>
<dbReference type="GO" id="GO:0030619">
    <property type="term" value="F:U1 snRNA binding"/>
    <property type="evidence" value="ECO:0007669"/>
    <property type="project" value="TreeGrafter"/>
</dbReference>
<dbReference type="Pfam" id="PF12134">
    <property type="entry name" value="PRP8_domainIV"/>
    <property type="match status" value="1"/>
</dbReference>
<sequence length="269" mass="30715">MSMYPLPTGVMIGIDLAYNCILHLVIAMNKIINSNPAYSSEPTEPYLSSQNYGETFSNQIIWFADGTNKTAKKVAALVRSLPVEGQPKQIIVPRRECLTLWSFPFQACLKIDKFEDLILKEPQILLFNLYYDWLKSISSYTAFSRLILILRALHMNNKKAKMLLKPDTSVVTEAHHIWPSLTDEQWMKENNVSTSALTQSEIRDIILGAEITPPSQQREQIREIRKQQKESSHLTAVTTKTTDKEGNELIVTTTSPYEKAQHVSKTDWQ</sequence>
<dbReference type="GO" id="GO:0005682">
    <property type="term" value="C:U5 snRNP"/>
    <property type="evidence" value="ECO:0007669"/>
    <property type="project" value="TreeGrafter"/>
</dbReference>
<dbReference type="InterPro" id="IPR027652">
    <property type="entry name" value="PRP8"/>
</dbReference>
<reference evidence="3" key="1">
    <citation type="submission" date="2022-04" db="EMBL/GenBank/DDBJ databases">
        <title>A functionally conserved STORR gene fusion in Papaver species that diverged 16.8 million years ago.</title>
        <authorList>
            <person name="Catania T."/>
        </authorList>
    </citation>
    <scope>NUCLEOTIDE SEQUENCE</scope>
    <source>
        <strain evidence="3">S-188037</strain>
    </source>
</reference>
<dbReference type="GO" id="GO:0071013">
    <property type="term" value="C:catalytic step 2 spliceosome"/>
    <property type="evidence" value="ECO:0007669"/>
    <property type="project" value="TreeGrafter"/>
</dbReference>
<dbReference type="InterPro" id="IPR021983">
    <property type="entry name" value="PRP8_domainIV"/>
</dbReference>
<dbReference type="GO" id="GO:0030620">
    <property type="term" value="F:U2 snRNA binding"/>
    <property type="evidence" value="ECO:0007669"/>
    <property type="project" value="TreeGrafter"/>
</dbReference>
<evidence type="ECO:0000259" key="2">
    <source>
        <dbReference type="Pfam" id="PF12134"/>
    </source>
</evidence>
<dbReference type="SUPFAM" id="SSF53098">
    <property type="entry name" value="Ribonuclease H-like"/>
    <property type="match status" value="1"/>
</dbReference>
<dbReference type="Gene3D" id="3.30.420.230">
    <property type="match status" value="1"/>
</dbReference>
<gene>
    <name evidence="3" type="ORF">MKW98_022639</name>
</gene>
<dbReference type="InterPro" id="IPR043173">
    <property type="entry name" value="Prp8_domainIV_fingers"/>
</dbReference>
<feature type="non-terminal residue" evidence="3">
    <location>
        <position position="1"/>
    </location>
</feature>
<dbReference type="InterPro" id="IPR012337">
    <property type="entry name" value="RNaseH-like_sf"/>
</dbReference>
<dbReference type="GO" id="GO:0017070">
    <property type="term" value="F:U6 snRNA binding"/>
    <property type="evidence" value="ECO:0007669"/>
    <property type="project" value="TreeGrafter"/>
</dbReference>
<dbReference type="AlphaFoldDB" id="A0AAD4T457"/>